<accession>A0A9D3SMH5</accession>
<proteinExistence type="inferred from homology"/>
<keyword evidence="4" id="KW-0963">Cytoplasm</keyword>
<keyword evidence="11" id="KW-1185">Reference proteome</keyword>
<evidence type="ECO:0000256" key="5">
    <source>
        <dbReference type="ARBA" id="ARBA00022741"/>
    </source>
</evidence>
<keyword evidence="5" id="KW-0547">Nucleotide-binding</keyword>
<dbReference type="Pfam" id="PF25496">
    <property type="entry name" value="URGCP"/>
    <property type="match status" value="1"/>
</dbReference>
<protein>
    <recommendedName>
        <fullName evidence="9">VLIG-type G domain-containing protein</fullName>
    </recommendedName>
</protein>
<dbReference type="InterPro" id="IPR027417">
    <property type="entry name" value="P-loop_NTPase"/>
</dbReference>
<reference evidence="10 11" key="1">
    <citation type="submission" date="2021-06" db="EMBL/GenBank/DDBJ databases">
        <title>Chromosome-level genome assembly of the red-tail catfish (Hemibagrus wyckioides).</title>
        <authorList>
            <person name="Shao F."/>
        </authorList>
    </citation>
    <scope>NUCLEOTIDE SEQUENCE [LARGE SCALE GENOMIC DNA]</scope>
    <source>
        <strain evidence="10">EC202008001</strain>
        <tissue evidence="10">Blood</tissue>
    </source>
</reference>
<feature type="domain" description="VLIG-type G" evidence="9">
    <location>
        <begin position="614"/>
        <end position="854"/>
    </location>
</feature>
<dbReference type="Pfam" id="PF25683">
    <property type="entry name" value="URGCP_GTPase"/>
    <property type="match status" value="1"/>
</dbReference>
<dbReference type="PANTHER" id="PTHR22796">
    <property type="entry name" value="URG4-RELATED"/>
    <property type="match status" value="1"/>
</dbReference>
<keyword evidence="6" id="KW-0342">GTP-binding</keyword>
<dbReference type="GO" id="GO:0005525">
    <property type="term" value="F:GTP binding"/>
    <property type="evidence" value="ECO:0007669"/>
    <property type="project" value="UniProtKB-KW"/>
</dbReference>
<comment type="similarity">
    <text evidence="3">Belongs to the TRAFAC class dynamin-like GTPase superfamily. Very large inducible GTPase (VLIG) family.</text>
</comment>
<evidence type="ECO:0000256" key="3">
    <source>
        <dbReference type="ARBA" id="ARBA00006828"/>
    </source>
</evidence>
<evidence type="ECO:0000256" key="7">
    <source>
        <dbReference type="ARBA" id="ARBA00023242"/>
    </source>
</evidence>
<dbReference type="Gene3D" id="3.40.50.300">
    <property type="entry name" value="P-loop containing nucleotide triphosphate hydrolases"/>
    <property type="match status" value="1"/>
</dbReference>
<evidence type="ECO:0000256" key="2">
    <source>
        <dbReference type="ARBA" id="ARBA00004496"/>
    </source>
</evidence>
<dbReference type="Pfam" id="PF25974">
    <property type="entry name" value="URGCP_9th"/>
    <property type="match status" value="1"/>
</dbReference>
<dbReference type="PANTHER" id="PTHR22796:SF6">
    <property type="entry name" value="INTERFERON-INDUCED VERY LARGE GTPASE 1-RELATED"/>
    <property type="match status" value="1"/>
</dbReference>
<evidence type="ECO:0000256" key="6">
    <source>
        <dbReference type="ARBA" id="ARBA00023134"/>
    </source>
</evidence>
<dbReference type="Proteomes" id="UP000824219">
    <property type="component" value="Linkage Group LG13"/>
</dbReference>
<dbReference type="InterPro" id="IPR058641">
    <property type="entry name" value="GVIN1_dom"/>
</dbReference>
<dbReference type="GO" id="GO:0005737">
    <property type="term" value="C:cytoplasm"/>
    <property type="evidence" value="ECO:0007669"/>
    <property type="project" value="UniProtKB-SubCell"/>
</dbReference>
<dbReference type="OrthoDB" id="1597724at2759"/>
<feature type="coiled-coil region" evidence="8">
    <location>
        <begin position="509"/>
        <end position="536"/>
    </location>
</feature>
<dbReference type="InterPro" id="IPR030383">
    <property type="entry name" value="G_VLIG_dom"/>
</dbReference>
<sequence>MEGESNTVKKLLDRLGLENKYEDKLTSAEFLKISEFSLLNKEPSKENELVHAFMKQLLTGDYTARHVSVKTDTNIPKSQPRPEKGAYAALFKKSTVNTERKHAEIHPMDVQMAVFLCADDFLRQIMVTKLAQCQHAIPLLVPDPFTGKIELPLWTMRQINRSWTDASGKIISKPVYKAETPMVAFFRLGSVSSSKSQLINNLINEKHNTFFHRNCKGSSRNRLLMDGVVEIAWYCPSGKSSDYFSECIAFCNLHGDSSRAVTQREILTTMTSVNVLLLPKLDEDDNNMRIVEKLCNSKTPLIVVLTDEEDEDDVCEIDKGKYRVKLKSLNQSAVSVVLRDVIKKCLSQNHKTFNLEKMTKNSEVSVDEKKESCQRGKEAAQNIMHLLHKTDPLRVKEKYLPCQGKLWHDWCQKSKDLHRLQSKNIEIELSNKKTEMKEIRKKQQEHGFSELMGLFVSVLNSLSDNERKYFLRWTGIFLDDFISEKLSAVRQKYYNKWTEVLALKKKIDKAEGQVNLEKLKAEKSNLEKISEELNAATFGLEHIMREMGQIYEASVSGEKNMRGKEDGNLSFLPKLAAELMISGHPMELMDGDTAYVPLTWVSDVLDEVMKKLGDQTVFVLSVLGIQSSGKSTMLNAMFGLQFVVSAGRCTRGAFMQLVRVSEDKKEDLKFDYILVVDTEGLRSSELSGNIIHHDNELSTFVVGLGNMTLINIFGENPTEMQEILQIVVHAFLRMKKVKLNPSCMFVHQNVSDTAAREKTMDGRRHLQETLDKMTKLAAKDEDYYTENFSDVIAFDVERDVKYFAQLWEGSPPMALSNPCYCENIQELKRDILSRAANTNGLKLSQFQKRVKDLWRALLDENFVFSFKNAQEISVYRKLEQEYGKWTWSLRSAMMTVEDKILNRVASGTVQTVQKKDLIEEIAGTLKNIQKEFHKYFEEDPEKETLIQWKCKFETQIQHLHDDLITEAKRKADDTIQQKSFRQKLDEQLVTYEKTLFKKSKELALKLKGNINDKTRASQEFDSMWRKWVSELSEQAPKIKDVNISQDITEVLGEVYKHDLVSIRKRSTEYINIVNVSDYIRYVPTIKSLRKKNLFFLSGNSLTPEINNSIRDLIIKVTEETKITVGSFPFSAQGYTSHYIQSIAHDVRKQVLGFEAQFKKDQKLPDDVSIFNQQFYVDLSLYVFEQTAERITELHRKYKGANDPLIYFKEKRAEYFNIFLKYWEGATSAAILGDQVCIKLKEAILQSVYNVIAKFVCGQMREKPPFNGNRADLEKHILKSLAEQRGDKDERFNNYLRYMNNPKVHFEGFIKTRVKEFMAAENPEAVSETKRFIEQKQSNVINAARIATDEVKSVHGDVNQWLEIFSNSLADELGDTRVHLCDEEYKDSIDHDVLVEALEKDISAVAEELKRNLSKISDFTMEKFRERPDDILIKHFCRCCWEQCPFCRAVCTNSQQDHTGLHHADFHRSSGMNGWHYRGTTEFFIDFCTTAVASNKSFYPSSDSNTTVPYKQYRKAGGKYEKWGISTDLSELVYWKWFVCEFQKNLEKHYERRFDGLGKIPDQWKSFSQSDAVKSLGIQ</sequence>
<evidence type="ECO:0000259" key="9">
    <source>
        <dbReference type="PROSITE" id="PS51717"/>
    </source>
</evidence>
<evidence type="ECO:0000313" key="11">
    <source>
        <dbReference type="Proteomes" id="UP000824219"/>
    </source>
</evidence>
<organism evidence="10 11">
    <name type="scientific">Hemibagrus wyckioides</name>
    <dbReference type="NCBI Taxonomy" id="337641"/>
    <lineage>
        <taxon>Eukaryota</taxon>
        <taxon>Metazoa</taxon>
        <taxon>Chordata</taxon>
        <taxon>Craniata</taxon>
        <taxon>Vertebrata</taxon>
        <taxon>Euteleostomi</taxon>
        <taxon>Actinopterygii</taxon>
        <taxon>Neopterygii</taxon>
        <taxon>Teleostei</taxon>
        <taxon>Ostariophysi</taxon>
        <taxon>Siluriformes</taxon>
        <taxon>Bagridae</taxon>
        <taxon>Hemibagrus</taxon>
    </lineage>
</organism>
<comment type="subcellular location">
    <subcellularLocation>
        <location evidence="2">Cytoplasm</location>
    </subcellularLocation>
    <subcellularLocation>
        <location evidence="1">Nucleus</location>
    </subcellularLocation>
</comment>
<dbReference type="PROSITE" id="PS51717">
    <property type="entry name" value="G_VLIG"/>
    <property type="match status" value="1"/>
</dbReference>
<dbReference type="GO" id="GO:0005634">
    <property type="term" value="C:nucleus"/>
    <property type="evidence" value="ECO:0007669"/>
    <property type="project" value="UniProtKB-SubCell"/>
</dbReference>
<evidence type="ECO:0000256" key="1">
    <source>
        <dbReference type="ARBA" id="ARBA00004123"/>
    </source>
</evidence>
<evidence type="ECO:0000313" key="10">
    <source>
        <dbReference type="EMBL" id="KAG7324709.1"/>
    </source>
</evidence>
<comment type="caution">
    <text evidence="10">The sequence shown here is derived from an EMBL/GenBank/DDBJ whole genome shotgun (WGS) entry which is preliminary data.</text>
</comment>
<name>A0A9D3SMH5_9TELE</name>
<evidence type="ECO:0000256" key="8">
    <source>
        <dbReference type="SAM" id="Coils"/>
    </source>
</evidence>
<keyword evidence="8" id="KW-0175">Coiled coil</keyword>
<dbReference type="InterPro" id="IPR057365">
    <property type="entry name" value="URGCP"/>
</dbReference>
<gene>
    <name evidence="10" type="ORF">KOW79_011025</name>
</gene>
<dbReference type="EMBL" id="JAHKSW010000013">
    <property type="protein sequence ID" value="KAG7324709.1"/>
    <property type="molecule type" value="Genomic_DNA"/>
</dbReference>
<evidence type="ECO:0000256" key="4">
    <source>
        <dbReference type="ARBA" id="ARBA00022490"/>
    </source>
</evidence>
<dbReference type="SUPFAM" id="SSF52540">
    <property type="entry name" value="P-loop containing nucleoside triphosphate hydrolases"/>
    <property type="match status" value="1"/>
</dbReference>
<keyword evidence="7" id="KW-0539">Nucleus</keyword>